<sequence length="340" mass="36492">MQFVSAANAKVAKASALKSKWEGPTSGPQLQKDKKIVFIAHDMSDAGIYGVFNGIKEAAAGTGWQVLSIDCRGQCNQGAGVVKQALDMKPNGIVLAGVDAASQVKGLNAAEEAKVPVVGWHASVKAGAAPGLFTNITTDPKEAAQIAALFGATESSNKAGIVVFTDTSTPYMATKSGAIVEALRQCDACRILSVEDLPVAESRKKFPSMIESLVKRNGNKWTHVIAVNDVYFDMMDKPEIEKMVDANKLRGISAGDGSPHAYKRIRKSELQVASVPEPLSLHGWQIVDEMNRAFSKASPSGYNAPLHLVTLQNITYDGGQKDMFDPSNDFRAKYLSYWGK</sequence>
<comment type="caution">
    <text evidence="2">The sequence shown here is derived from an EMBL/GenBank/DDBJ whole genome shotgun (WGS) entry which is preliminary data.</text>
</comment>
<dbReference type="Gene3D" id="3.40.50.2300">
    <property type="match status" value="1"/>
</dbReference>
<evidence type="ECO:0000259" key="1">
    <source>
        <dbReference type="Pfam" id="PF13407"/>
    </source>
</evidence>
<organism evidence="2 3">
    <name type="scientific">Undibacterium danionis</name>
    <dbReference type="NCBI Taxonomy" id="1812100"/>
    <lineage>
        <taxon>Bacteria</taxon>
        <taxon>Pseudomonadati</taxon>
        <taxon>Pseudomonadota</taxon>
        <taxon>Betaproteobacteria</taxon>
        <taxon>Burkholderiales</taxon>
        <taxon>Oxalobacteraceae</taxon>
        <taxon>Undibacterium</taxon>
    </lineage>
</organism>
<evidence type="ECO:0000313" key="2">
    <source>
        <dbReference type="EMBL" id="MFC0348963.1"/>
    </source>
</evidence>
<feature type="domain" description="Periplasmic binding protein" evidence="1">
    <location>
        <begin position="36"/>
        <end position="287"/>
    </location>
</feature>
<keyword evidence="3" id="KW-1185">Reference proteome</keyword>
<dbReference type="RefSeq" id="WP_390210234.1">
    <property type="nucleotide sequence ID" value="NZ_JBHLXJ010000003.1"/>
</dbReference>
<dbReference type="InterPro" id="IPR025997">
    <property type="entry name" value="SBP_2_dom"/>
</dbReference>
<dbReference type="Pfam" id="PF13407">
    <property type="entry name" value="Peripla_BP_4"/>
    <property type="match status" value="1"/>
</dbReference>
<dbReference type="SUPFAM" id="SSF53822">
    <property type="entry name" value="Periplasmic binding protein-like I"/>
    <property type="match status" value="1"/>
</dbReference>
<dbReference type="InterPro" id="IPR028082">
    <property type="entry name" value="Peripla_BP_I"/>
</dbReference>
<reference evidence="2 3" key="1">
    <citation type="submission" date="2024-09" db="EMBL/GenBank/DDBJ databases">
        <authorList>
            <person name="Sun Q."/>
            <person name="Mori K."/>
        </authorList>
    </citation>
    <scope>NUCLEOTIDE SEQUENCE [LARGE SCALE GENOMIC DNA]</scope>
    <source>
        <strain evidence="2 3">CCM 8677</strain>
    </source>
</reference>
<protein>
    <submittedName>
        <fullName evidence="2">Substrate-binding domain-containing protein</fullName>
    </submittedName>
</protein>
<dbReference type="Proteomes" id="UP001589844">
    <property type="component" value="Unassembled WGS sequence"/>
</dbReference>
<proteinExistence type="predicted"/>
<accession>A0ABV6IAX4</accession>
<dbReference type="EMBL" id="JBHLXJ010000003">
    <property type="protein sequence ID" value="MFC0348963.1"/>
    <property type="molecule type" value="Genomic_DNA"/>
</dbReference>
<evidence type="ECO:0000313" key="3">
    <source>
        <dbReference type="Proteomes" id="UP001589844"/>
    </source>
</evidence>
<gene>
    <name evidence="2" type="ORF">ACFFJH_04025</name>
</gene>
<name>A0ABV6IAX4_9BURK</name>